<protein>
    <submittedName>
        <fullName evidence="2">Uncharacterized protein</fullName>
    </submittedName>
</protein>
<name>A0ABY5YLG9_9DEIO</name>
<gene>
    <name evidence="2" type="ORF">N0D28_04610</name>
</gene>
<sequence length="159" mass="16860">MKHSFGRLYALLGLMLLPAALADQTAANLKPFTSVCVNADFTEGGKSNDDVTGIIVDAMFGKLDAAGIKVNDAPCQPKGSLASKQVNLFFSFDTTDSGDVYSVDLSGWLKKDGPFDTVDLWTVGRYGSFKKGTGQAKALAVLDSVLGDFVGDWKSSHGK</sequence>
<dbReference type="Proteomes" id="UP001060261">
    <property type="component" value="Chromosome"/>
</dbReference>
<evidence type="ECO:0000256" key="1">
    <source>
        <dbReference type="SAM" id="SignalP"/>
    </source>
</evidence>
<keyword evidence="1" id="KW-0732">Signal</keyword>
<evidence type="ECO:0000313" key="2">
    <source>
        <dbReference type="EMBL" id="UWX64947.1"/>
    </source>
</evidence>
<feature type="signal peptide" evidence="1">
    <location>
        <begin position="1"/>
        <end position="22"/>
    </location>
</feature>
<proteinExistence type="predicted"/>
<dbReference type="RefSeq" id="WP_260561205.1">
    <property type="nucleotide sequence ID" value="NZ_BAABEC010000069.1"/>
</dbReference>
<feature type="chain" id="PRO_5046919188" evidence="1">
    <location>
        <begin position="23"/>
        <end position="159"/>
    </location>
</feature>
<reference evidence="2" key="1">
    <citation type="submission" date="2022-09" db="EMBL/GenBank/DDBJ databases">
        <title>genome sequence of Deinococcus rubellus.</title>
        <authorList>
            <person name="Srinivasan S."/>
        </authorList>
    </citation>
    <scope>NUCLEOTIDE SEQUENCE</scope>
    <source>
        <strain evidence="2">Ant6</strain>
    </source>
</reference>
<accession>A0ABY5YLG9</accession>
<dbReference type="EMBL" id="CP104213">
    <property type="protein sequence ID" value="UWX64947.1"/>
    <property type="molecule type" value="Genomic_DNA"/>
</dbReference>
<evidence type="ECO:0000313" key="3">
    <source>
        <dbReference type="Proteomes" id="UP001060261"/>
    </source>
</evidence>
<keyword evidence="3" id="KW-1185">Reference proteome</keyword>
<organism evidence="2 3">
    <name type="scientific">Deinococcus rubellus</name>
    <dbReference type="NCBI Taxonomy" id="1889240"/>
    <lineage>
        <taxon>Bacteria</taxon>
        <taxon>Thermotogati</taxon>
        <taxon>Deinococcota</taxon>
        <taxon>Deinococci</taxon>
        <taxon>Deinococcales</taxon>
        <taxon>Deinococcaceae</taxon>
        <taxon>Deinococcus</taxon>
    </lineage>
</organism>